<gene>
    <name evidence="1" type="ORF">CLEP1334_LOCUS15115</name>
</gene>
<dbReference type="AlphaFoldDB" id="A0A7S0J3C8"/>
<evidence type="ECO:0000313" key="1">
    <source>
        <dbReference type="EMBL" id="CAD8539832.1"/>
    </source>
</evidence>
<reference evidence="1" key="1">
    <citation type="submission" date="2021-01" db="EMBL/GenBank/DDBJ databases">
        <authorList>
            <person name="Corre E."/>
            <person name="Pelletier E."/>
            <person name="Niang G."/>
            <person name="Scheremetjew M."/>
            <person name="Finn R."/>
            <person name="Kale V."/>
            <person name="Holt S."/>
            <person name="Cochrane G."/>
            <person name="Meng A."/>
            <person name="Brown T."/>
            <person name="Cohen L."/>
        </authorList>
    </citation>
    <scope>NUCLEOTIDE SEQUENCE</scope>
    <source>
        <strain evidence="1">RCC1130</strain>
    </source>
</reference>
<name>A0A7S0J3C8_9EUKA</name>
<dbReference type="EMBL" id="HBER01030130">
    <property type="protein sequence ID" value="CAD8539832.1"/>
    <property type="molecule type" value="Transcribed_RNA"/>
</dbReference>
<protein>
    <submittedName>
        <fullName evidence="1">Uncharacterized protein</fullName>
    </submittedName>
</protein>
<sequence>MRVMSISAARIAHASASAHLVQLRPCSVVVAVLNRIGSALLCECHMSISLIRVSVSVLLLPLGRAPPLFLAMISTCIRFALVVVWHLAQPKGANFWAYHPLGLAPSAFRFCTIPGHAHFD</sequence>
<accession>A0A7S0J3C8</accession>
<organism evidence="1">
    <name type="scientific">Calcidiscus leptoporus</name>
    <dbReference type="NCBI Taxonomy" id="127549"/>
    <lineage>
        <taxon>Eukaryota</taxon>
        <taxon>Haptista</taxon>
        <taxon>Haptophyta</taxon>
        <taxon>Prymnesiophyceae</taxon>
        <taxon>Coccolithales</taxon>
        <taxon>Calcidiscaceae</taxon>
        <taxon>Calcidiscus</taxon>
    </lineage>
</organism>
<proteinExistence type="predicted"/>